<evidence type="ECO:0000256" key="1">
    <source>
        <dbReference type="SAM" id="Phobius"/>
    </source>
</evidence>
<dbReference type="Proteomes" id="UP001176961">
    <property type="component" value="Unassembled WGS sequence"/>
</dbReference>
<keyword evidence="1" id="KW-1133">Transmembrane helix</keyword>
<dbReference type="EMBL" id="CATQJL010000112">
    <property type="protein sequence ID" value="CAJ0595863.1"/>
    <property type="molecule type" value="Genomic_DNA"/>
</dbReference>
<proteinExistence type="predicted"/>
<reference evidence="2" key="1">
    <citation type="submission" date="2023-07" db="EMBL/GenBank/DDBJ databases">
        <authorList>
            <consortium name="CYATHOMIX"/>
        </authorList>
    </citation>
    <scope>NUCLEOTIDE SEQUENCE</scope>
    <source>
        <strain evidence="2">N/A</strain>
    </source>
</reference>
<keyword evidence="1" id="KW-0472">Membrane</keyword>
<sequence length="78" mass="9082">MISTRIFLFRKLSKGVEMKIFYMIMLVILMVSVHMADAKRYRKHPKCIICSHGKHPKCTNCSKKISVNKVEINVNTNQ</sequence>
<organism evidence="2 3">
    <name type="scientific">Cylicocyclus nassatus</name>
    <name type="common">Nematode worm</name>
    <dbReference type="NCBI Taxonomy" id="53992"/>
    <lineage>
        <taxon>Eukaryota</taxon>
        <taxon>Metazoa</taxon>
        <taxon>Ecdysozoa</taxon>
        <taxon>Nematoda</taxon>
        <taxon>Chromadorea</taxon>
        <taxon>Rhabditida</taxon>
        <taxon>Rhabditina</taxon>
        <taxon>Rhabditomorpha</taxon>
        <taxon>Strongyloidea</taxon>
        <taxon>Strongylidae</taxon>
        <taxon>Cylicocyclus</taxon>
    </lineage>
</organism>
<comment type="caution">
    <text evidence="2">The sequence shown here is derived from an EMBL/GenBank/DDBJ whole genome shotgun (WGS) entry which is preliminary data.</text>
</comment>
<dbReference type="AlphaFoldDB" id="A0AA36M1Y7"/>
<protein>
    <submittedName>
        <fullName evidence="2">Uncharacterized protein</fullName>
    </submittedName>
</protein>
<gene>
    <name evidence="2" type="ORF">CYNAS_LOCUS7846</name>
</gene>
<evidence type="ECO:0000313" key="3">
    <source>
        <dbReference type="Proteomes" id="UP001176961"/>
    </source>
</evidence>
<evidence type="ECO:0000313" key="2">
    <source>
        <dbReference type="EMBL" id="CAJ0595863.1"/>
    </source>
</evidence>
<name>A0AA36M1Y7_CYLNA</name>
<feature type="transmembrane region" description="Helical" evidence="1">
    <location>
        <begin position="20"/>
        <end position="36"/>
    </location>
</feature>
<keyword evidence="1" id="KW-0812">Transmembrane</keyword>
<accession>A0AA36M1Y7</accession>
<keyword evidence="3" id="KW-1185">Reference proteome</keyword>